<dbReference type="GO" id="GO:0003676">
    <property type="term" value="F:nucleic acid binding"/>
    <property type="evidence" value="ECO:0007669"/>
    <property type="project" value="InterPro"/>
</dbReference>
<evidence type="ECO:0000259" key="3">
    <source>
        <dbReference type="Pfam" id="PF01368"/>
    </source>
</evidence>
<dbReference type="Proteomes" id="UP000092605">
    <property type="component" value="Unassembled WGS sequence"/>
</dbReference>
<dbReference type="InterPro" id="IPR051319">
    <property type="entry name" value="Oligoribo/pAp-PDE_c-di-AMP_PDE"/>
</dbReference>
<dbReference type="SUPFAM" id="SSF89919">
    <property type="entry name" value="Ribosome-binding factor A, RbfA"/>
    <property type="match status" value="1"/>
</dbReference>
<dbReference type="EMBL" id="LSFY01000001">
    <property type="protein sequence ID" value="KXZ39815.1"/>
    <property type="molecule type" value="Genomic_DNA"/>
</dbReference>
<dbReference type="Pfam" id="PF01368">
    <property type="entry name" value="DHH"/>
    <property type="match status" value="1"/>
</dbReference>
<dbReference type="InterPro" id="IPR038763">
    <property type="entry name" value="DHH_sf"/>
</dbReference>
<dbReference type="PANTHER" id="PTHR47618:SF1">
    <property type="entry name" value="BIFUNCTIONAL OLIGORIBONUCLEASE AND PAP PHOSPHATASE NRNA"/>
    <property type="match status" value="1"/>
</dbReference>
<dbReference type="Proteomes" id="UP000323392">
    <property type="component" value="Unassembled WGS sequence"/>
</dbReference>
<feature type="domain" description="DDH" evidence="3">
    <location>
        <begin position="131"/>
        <end position="272"/>
    </location>
</feature>
<dbReference type="PATRIC" id="fig|1121328.3.peg.896"/>
<comment type="subcellular location">
    <subcellularLocation>
        <location evidence="2">Cytoplasm</location>
    </subcellularLocation>
</comment>
<evidence type="ECO:0000256" key="2">
    <source>
        <dbReference type="HAMAP-Rule" id="MF_00003"/>
    </source>
</evidence>
<organism evidence="5 7">
    <name type="scientific">Alkalithermobacter thermoalcaliphilus JW-YL-7 = DSM 7308</name>
    <dbReference type="NCBI Taxonomy" id="1121328"/>
    <lineage>
        <taxon>Bacteria</taxon>
        <taxon>Bacillati</taxon>
        <taxon>Bacillota</taxon>
        <taxon>Clostridia</taxon>
        <taxon>Peptostreptococcales</taxon>
        <taxon>Tepidibacteraceae</taxon>
        <taxon>Alkalithermobacter</taxon>
    </lineage>
</organism>
<evidence type="ECO:0000313" key="5">
    <source>
        <dbReference type="EMBL" id="KXZ39815.1"/>
    </source>
</evidence>
<dbReference type="PANTHER" id="PTHR47618">
    <property type="entry name" value="BIFUNCTIONAL OLIGORIBONUCLEASE AND PAP PHOSPHATASE NRNA"/>
    <property type="match status" value="1"/>
</dbReference>
<dbReference type="Gene3D" id="3.90.1640.10">
    <property type="entry name" value="inorganic pyrophosphatase (n-terminal core)"/>
    <property type="match status" value="1"/>
</dbReference>
<dbReference type="Gene3D" id="3.10.310.30">
    <property type="match status" value="1"/>
</dbReference>
<comment type="subunit">
    <text evidence="2">Monomer. Binds 30S ribosomal subunits, but not 50S ribosomal subunits or 70S ribosomes.</text>
</comment>
<keyword evidence="1 2" id="KW-0690">Ribosome biogenesis</keyword>
<proteinExistence type="inferred from homology"/>
<dbReference type="OrthoDB" id="9803668at2"/>
<reference evidence="5 7" key="1">
    <citation type="submission" date="2016-02" db="EMBL/GenBank/DDBJ databases">
        <title>Draft genome sequence for Clostridium paradoxum JW-YL-7.</title>
        <authorList>
            <person name="Utturkar S.M."/>
            <person name="Lancaster A."/>
            <person name="Poole F.L."/>
            <person name="Adams M.W."/>
            <person name="Brown S.D."/>
        </authorList>
    </citation>
    <scope>NUCLEOTIDE SEQUENCE [LARGE SCALE GENOMIC DNA]</scope>
    <source>
        <strain evidence="5 7">JW-YL-7</strain>
    </source>
</reference>
<comment type="similarity">
    <text evidence="2">Belongs to the RbfA family.</text>
</comment>
<dbReference type="InterPro" id="IPR020053">
    <property type="entry name" value="Ribosome-bd_factorA_CS"/>
</dbReference>
<protein>
    <recommendedName>
        <fullName evidence="2">Ribosome-binding factor A</fullName>
    </recommendedName>
</protein>
<sequence length="434" mass="49142">MSYPRTKRISEEIKKIVSKLILQDIKDPRVTSLISVVDVDVTADLKYAYIYVSIFSNEKATALEGLKNASGFIRREVGKQVKLRYTPEIIFKLDESIEKGVYMSELIQKLQEEKKMSQINDVIDVIRRSDNIVITSHYSPDGDSIGSSVALYHMFKNICKNVYIVLDDKIPMNLQFLCNNISINKSEDLNIEDYTLVCVDCGDFSRLSCSDQIKQNSKIIVNIDHHASNNKFGNVNYIDENASSTCELVYNLVYKLDKKLLDKDIAQCLYTGLITDTGNFMYSNTHSSSFKMAADLLSLNIDKQRIIENIYQSNPLNLIKLIGEAIGTIEVINKTVACIEVTRELMDKYEIDFNDVDGIVNYARDINGVELAILFKEKSDSEIKISFRSKSYIDVNRIASKFKGGGHKRASGCTMNMSLKDAKSKIISEVLKHI</sequence>
<gene>
    <name evidence="2" type="primary">rbfA</name>
    <name evidence="5" type="ORF">JWYL7_0890</name>
    <name evidence="6" type="ORF">SAMN05661008_00507</name>
</gene>
<dbReference type="SUPFAM" id="SSF64182">
    <property type="entry name" value="DHH phosphoesterases"/>
    <property type="match status" value="1"/>
</dbReference>
<dbReference type="HAMAP" id="MF_00003">
    <property type="entry name" value="RbfA"/>
    <property type="match status" value="1"/>
</dbReference>
<comment type="function">
    <text evidence="2">One of several proteins that assist in the late maturation steps of the functional core of the 30S ribosomal subunit. Associates with free 30S ribosomal subunits (but not with 30S subunits that are part of 70S ribosomes or polysomes). Required for efficient processing of 16S rRNA. May interact with the 5'-terminal helix region of 16S rRNA.</text>
</comment>
<keyword evidence="8" id="KW-1185">Reference proteome</keyword>
<dbReference type="Pfam" id="PF02272">
    <property type="entry name" value="DHHA1"/>
    <property type="match status" value="1"/>
</dbReference>
<dbReference type="InterPro" id="IPR015946">
    <property type="entry name" value="KH_dom-like_a/b"/>
</dbReference>
<dbReference type="STRING" id="1121328.JWYL7_0890"/>
<evidence type="ECO:0000313" key="7">
    <source>
        <dbReference type="Proteomes" id="UP000092605"/>
    </source>
</evidence>
<feature type="domain" description="DHHA1" evidence="4">
    <location>
        <begin position="348"/>
        <end position="427"/>
    </location>
</feature>
<evidence type="ECO:0000256" key="1">
    <source>
        <dbReference type="ARBA" id="ARBA00022517"/>
    </source>
</evidence>
<dbReference type="GO" id="GO:0005737">
    <property type="term" value="C:cytoplasm"/>
    <property type="evidence" value="ECO:0007669"/>
    <property type="project" value="UniProtKB-SubCell"/>
</dbReference>
<dbReference type="AlphaFoldDB" id="A0A150FRH7"/>
<dbReference type="EMBL" id="FRBG01000003">
    <property type="protein sequence ID" value="SHK59497.1"/>
    <property type="molecule type" value="Genomic_DNA"/>
</dbReference>
<dbReference type="InterPro" id="IPR001667">
    <property type="entry name" value="DDH_dom"/>
</dbReference>
<dbReference type="PROSITE" id="PS01319">
    <property type="entry name" value="RBFA"/>
    <property type="match status" value="1"/>
</dbReference>
<dbReference type="InterPro" id="IPR003156">
    <property type="entry name" value="DHHA1_dom"/>
</dbReference>
<dbReference type="Gene3D" id="3.30.300.20">
    <property type="match status" value="1"/>
</dbReference>
<dbReference type="Pfam" id="PF02033">
    <property type="entry name" value="RBFA"/>
    <property type="match status" value="1"/>
</dbReference>
<evidence type="ECO:0000313" key="8">
    <source>
        <dbReference type="Proteomes" id="UP000323392"/>
    </source>
</evidence>
<dbReference type="GO" id="GO:0030490">
    <property type="term" value="P:maturation of SSU-rRNA"/>
    <property type="evidence" value="ECO:0007669"/>
    <property type="project" value="UniProtKB-UniRule"/>
</dbReference>
<reference evidence="6 8" key="2">
    <citation type="submission" date="2016-11" db="EMBL/GenBank/DDBJ databases">
        <authorList>
            <person name="Varghese N."/>
            <person name="Submissions S."/>
        </authorList>
    </citation>
    <scope>NUCLEOTIDE SEQUENCE [LARGE SCALE GENOMIC DNA]</scope>
    <source>
        <strain evidence="6 8">DSM 7308</strain>
    </source>
</reference>
<keyword evidence="2" id="KW-0963">Cytoplasm</keyword>
<dbReference type="InterPro" id="IPR000238">
    <property type="entry name" value="RbfA"/>
</dbReference>
<evidence type="ECO:0000313" key="6">
    <source>
        <dbReference type="EMBL" id="SHK59497.1"/>
    </source>
</evidence>
<evidence type="ECO:0000259" key="4">
    <source>
        <dbReference type="Pfam" id="PF02272"/>
    </source>
</evidence>
<comment type="caution">
    <text evidence="5">The sequence shown here is derived from an EMBL/GenBank/DDBJ whole genome shotgun (WGS) entry which is preliminary data.</text>
</comment>
<dbReference type="InterPro" id="IPR023799">
    <property type="entry name" value="RbfA_dom_sf"/>
</dbReference>
<name>A0A150FRH7_CLOPD</name>
<accession>A0A150FRH7</accession>
<dbReference type="NCBIfam" id="TIGR00082">
    <property type="entry name" value="rbfA"/>
    <property type="match status" value="1"/>
</dbReference>